<evidence type="ECO:0000256" key="7">
    <source>
        <dbReference type="SAM" id="Phobius"/>
    </source>
</evidence>
<keyword evidence="3" id="KW-1003">Cell membrane</keyword>
<dbReference type="Proteomes" id="UP001500880">
    <property type="component" value="Unassembled WGS sequence"/>
</dbReference>
<dbReference type="Gene3D" id="1.20.1250.20">
    <property type="entry name" value="MFS general substrate transporter like domains"/>
    <property type="match status" value="1"/>
</dbReference>
<sequence length="356" mass="38114">MDRWELKKTLIVTQVIELLFILLIPVFYYAGILNVTVVLVVMPIVAFASQFSFPAERAALPSILEPDELVKGNSAFSFAYQGLDLVFSGLAGILVAMFGAVTLYLIDSLTFAIAVLLFATLQFPGKQKTHEPKMSVRENVKKYGRDLKEGFRFVMGSIIAKFFIGAVGANFTFGAAMAVLPAYADVRGDASFYGYMMAALSGGFLVGALLSPYAEKFSFGKMGIAAYSLSAFSWVASVFVPWNILSIMLFGAATIPIGVTEVLLAAVIQRIVPQRLLARTFSVMTSVSTSAMPLGALIGGAVGAKIGSVATFGAAAFGILLVSVVWFLVKDLRELPKSNEIDPGKYGLSEQNEAGV</sequence>
<reference evidence="9" key="1">
    <citation type="journal article" date="2019" name="Int. J. Syst. Evol. Microbiol.">
        <title>The Global Catalogue of Microorganisms (GCM) 10K type strain sequencing project: providing services to taxonomists for standard genome sequencing and annotation.</title>
        <authorList>
            <consortium name="The Broad Institute Genomics Platform"/>
            <consortium name="The Broad Institute Genome Sequencing Center for Infectious Disease"/>
            <person name="Wu L."/>
            <person name="Ma J."/>
        </authorList>
    </citation>
    <scope>NUCLEOTIDE SEQUENCE [LARGE SCALE GENOMIC DNA]</scope>
    <source>
        <strain evidence="9">JCM 12389</strain>
    </source>
</reference>
<dbReference type="PANTHER" id="PTHR23513">
    <property type="entry name" value="INTEGRAL MEMBRANE EFFLUX PROTEIN-RELATED"/>
    <property type="match status" value="1"/>
</dbReference>
<dbReference type="PANTHER" id="PTHR23513:SF6">
    <property type="entry name" value="MAJOR FACILITATOR SUPERFAMILY ASSOCIATED DOMAIN-CONTAINING PROTEIN"/>
    <property type="match status" value="1"/>
</dbReference>
<dbReference type="InterPro" id="IPR010290">
    <property type="entry name" value="TM_effector"/>
</dbReference>
<keyword evidence="4 7" id="KW-0812">Transmembrane</keyword>
<dbReference type="EMBL" id="BAAADO010000003">
    <property type="protein sequence ID" value="GAA0492579.1"/>
    <property type="molecule type" value="Genomic_DNA"/>
</dbReference>
<evidence type="ECO:0000256" key="4">
    <source>
        <dbReference type="ARBA" id="ARBA00022692"/>
    </source>
</evidence>
<feature type="transmembrane region" description="Helical" evidence="7">
    <location>
        <begin position="248"/>
        <end position="268"/>
    </location>
</feature>
<keyword evidence="6 7" id="KW-0472">Membrane</keyword>
<proteinExistence type="predicted"/>
<feature type="transmembrane region" description="Helical" evidence="7">
    <location>
        <begin position="309"/>
        <end position="329"/>
    </location>
</feature>
<comment type="subcellular location">
    <subcellularLocation>
        <location evidence="1">Cell membrane</location>
        <topology evidence="1">Multi-pass membrane protein</topology>
    </subcellularLocation>
</comment>
<feature type="transmembrane region" description="Helical" evidence="7">
    <location>
        <begin position="222"/>
        <end position="242"/>
    </location>
</feature>
<dbReference type="InterPro" id="IPR036259">
    <property type="entry name" value="MFS_trans_sf"/>
</dbReference>
<protein>
    <submittedName>
        <fullName evidence="8">MFS transporter</fullName>
    </submittedName>
</protein>
<gene>
    <name evidence="8" type="ORF">GCM10008986_18680</name>
</gene>
<name>A0ABP3L3D7_9BACI</name>
<keyword evidence="5 7" id="KW-1133">Transmembrane helix</keyword>
<feature type="transmembrane region" description="Helical" evidence="7">
    <location>
        <begin position="192"/>
        <end position="210"/>
    </location>
</feature>
<evidence type="ECO:0000256" key="5">
    <source>
        <dbReference type="ARBA" id="ARBA00022989"/>
    </source>
</evidence>
<keyword evidence="2" id="KW-0813">Transport</keyword>
<evidence type="ECO:0000313" key="9">
    <source>
        <dbReference type="Proteomes" id="UP001500880"/>
    </source>
</evidence>
<organism evidence="8 9">
    <name type="scientific">Salinibacillus aidingensis</name>
    <dbReference type="NCBI Taxonomy" id="237684"/>
    <lineage>
        <taxon>Bacteria</taxon>
        <taxon>Bacillati</taxon>
        <taxon>Bacillota</taxon>
        <taxon>Bacilli</taxon>
        <taxon>Bacillales</taxon>
        <taxon>Bacillaceae</taxon>
        <taxon>Salinibacillus</taxon>
    </lineage>
</organism>
<evidence type="ECO:0000256" key="1">
    <source>
        <dbReference type="ARBA" id="ARBA00004651"/>
    </source>
</evidence>
<evidence type="ECO:0000256" key="2">
    <source>
        <dbReference type="ARBA" id="ARBA00022448"/>
    </source>
</evidence>
<evidence type="ECO:0000256" key="6">
    <source>
        <dbReference type="ARBA" id="ARBA00023136"/>
    </source>
</evidence>
<dbReference type="CDD" id="cd06173">
    <property type="entry name" value="MFS_MefA_like"/>
    <property type="match status" value="1"/>
</dbReference>
<feature type="transmembrane region" description="Helical" evidence="7">
    <location>
        <begin position="76"/>
        <end position="98"/>
    </location>
</feature>
<accession>A0ABP3L3D7</accession>
<feature type="transmembrane region" description="Helical" evidence="7">
    <location>
        <begin position="280"/>
        <end position="303"/>
    </location>
</feature>
<feature type="transmembrane region" description="Helical" evidence="7">
    <location>
        <begin position="158"/>
        <end position="180"/>
    </location>
</feature>
<evidence type="ECO:0000256" key="3">
    <source>
        <dbReference type="ARBA" id="ARBA00022475"/>
    </source>
</evidence>
<dbReference type="SUPFAM" id="SSF103473">
    <property type="entry name" value="MFS general substrate transporter"/>
    <property type="match status" value="1"/>
</dbReference>
<keyword evidence="9" id="KW-1185">Reference proteome</keyword>
<comment type="caution">
    <text evidence="8">The sequence shown here is derived from an EMBL/GenBank/DDBJ whole genome shotgun (WGS) entry which is preliminary data.</text>
</comment>
<dbReference type="Pfam" id="PF05977">
    <property type="entry name" value="MFS_3"/>
    <property type="match status" value="1"/>
</dbReference>
<evidence type="ECO:0000313" key="8">
    <source>
        <dbReference type="EMBL" id="GAA0492579.1"/>
    </source>
</evidence>